<evidence type="ECO:0000313" key="2">
    <source>
        <dbReference type="Proteomes" id="UP000653076"/>
    </source>
</evidence>
<dbReference type="EMBL" id="BOPC01000075">
    <property type="protein sequence ID" value="GIJ29567.1"/>
    <property type="molecule type" value="Genomic_DNA"/>
</dbReference>
<accession>A0ABQ4JGE2</accession>
<proteinExistence type="predicted"/>
<protein>
    <submittedName>
        <fullName evidence="1">Uncharacterized protein</fullName>
    </submittedName>
</protein>
<organism evidence="1 2">
    <name type="scientific">Micromonospora qiuiae</name>
    <dbReference type="NCBI Taxonomy" id="502268"/>
    <lineage>
        <taxon>Bacteria</taxon>
        <taxon>Bacillati</taxon>
        <taxon>Actinomycetota</taxon>
        <taxon>Actinomycetes</taxon>
        <taxon>Micromonosporales</taxon>
        <taxon>Micromonosporaceae</taxon>
        <taxon>Micromonospora</taxon>
    </lineage>
</organism>
<gene>
    <name evidence="1" type="ORF">Vqi01_47290</name>
</gene>
<comment type="caution">
    <text evidence="1">The sequence shown here is derived from an EMBL/GenBank/DDBJ whole genome shotgun (WGS) entry which is preliminary data.</text>
</comment>
<reference evidence="1 2" key="1">
    <citation type="submission" date="2021-01" db="EMBL/GenBank/DDBJ databases">
        <title>Whole genome shotgun sequence of Verrucosispora qiuiae NBRC 106684.</title>
        <authorList>
            <person name="Komaki H."/>
            <person name="Tamura T."/>
        </authorList>
    </citation>
    <scope>NUCLEOTIDE SEQUENCE [LARGE SCALE GENOMIC DNA]</scope>
    <source>
        <strain evidence="1 2">NBRC 106684</strain>
    </source>
</reference>
<dbReference type="Proteomes" id="UP000653076">
    <property type="component" value="Unassembled WGS sequence"/>
</dbReference>
<name>A0ABQ4JGE2_9ACTN</name>
<sequence>MLACQVRLPTVQINAIPKLAVPAGGAKRWTREVARHDPFSQEVCELPEHGAIREVQQPCRAAMKGRSARGGQQGRPWDEFLYLPWRWPCGP</sequence>
<keyword evidence="2" id="KW-1185">Reference proteome</keyword>
<evidence type="ECO:0000313" key="1">
    <source>
        <dbReference type="EMBL" id="GIJ29567.1"/>
    </source>
</evidence>